<reference evidence="7 8" key="1">
    <citation type="submission" date="2019-07" db="EMBL/GenBank/DDBJ databases">
        <title>Genomes of Cafeteria roenbergensis.</title>
        <authorList>
            <person name="Fischer M.G."/>
            <person name="Hackl T."/>
            <person name="Roman M."/>
        </authorList>
    </citation>
    <scope>NUCLEOTIDE SEQUENCE [LARGE SCALE GENOMIC DNA]</scope>
    <source>
        <strain evidence="5 8">Cflag</strain>
        <strain evidence="6 7">RCC970-E3</strain>
    </source>
</reference>
<feature type="compositionally biased region" description="Low complexity" evidence="4">
    <location>
        <begin position="281"/>
        <end position="294"/>
    </location>
</feature>
<dbReference type="SUPFAM" id="SSF48452">
    <property type="entry name" value="TPR-like"/>
    <property type="match status" value="1"/>
</dbReference>
<dbReference type="EMBL" id="VLTL01000008">
    <property type="protein sequence ID" value="KAA0171206.1"/>
    <property type="molecule type" value="Genomic_DNA"/>
</dbReference>
<evidence type="ECO:0008006" key="9">
    <source>
        <dbReference type="Google" id="ProtNLM"/>
    </source>
</evidence>
<evidence type="ECO:0000313" key="7">
    <source>
        <dbReference type="Proteomes" id="UP000324907"/>
    </source>
</evidence>
<feature type="region of interest" description="Disordered" evidence="4">
    <location>
        <begin position="276"/>
        <end position="295"/>
    </location>
</feature>
<sequence>MEVQLAGLVEYYLSCHLHESASFLCERLFSLRSSESNRHLLACCYIYSGKRGQAIQLLREARSPVNRYLLARYLLEDGDPVGAEEALLAETPFRSLSLADAMPHLRRGLKSVPNNTAGLFLWASILDRQGRADDACRLYRMVLEVDPFQVAAFARLCELGKAPRAEQVFKLPDTLSAIAAAFEGAGGGAEPVAAASAAEEAAAVLAETGGTGTHGGLGRALERVGAPLPGEAAHPAIASAGDVGRPATGPLVASMAAARAAAAALAPLMGTADRAGHDYQPAGHHGGAAATPTARPSITEAAVAAASAFDGRHSPSPASRAVSKGYGAAASQPAHAPAAGSGVAEDDASLVPIAAAEAGVAAACGSQLLGLSQTLGMLSALGTVLWWQAQHRGDRVQLALSELQTPSLRASAWAHGQAGLAHFESGHYNKAAASFALMRSCAPYSLEHCDILSTTLWHLKKHADLLLLAQELRKIDDGASQTWIASGNLFSLRGDHTTALRHFEHAITANDRAFYARTLAGYEHAQCGDEERAVACFRQAVAQNPRHFTAWAGLGMSFLRQQALAEAVDSFGQAVELNSRSAVLRSFFGIALHAIGRVDEAIAQLERARVLDPSNPQPTFQLARLMEERGDLRAAVRFLEAARRRAPTEFSVHFALGRVKVLLGKIVEAAGHFETASHVCPAKANTVQAALVRLQDGEPPEESLY</sequence>
<dbReference type="InterPro" id="IPR011990">
    <property type="entry name" value="TPR-like_helical_dom_sf"/>
</dbReference>
<dbReference type="Pfam" id="PF12895">
    <property type="entry name" value="ANAPC3"/>
    <property type="match status" value="1"/>
</dbReference>
<feature type="repeat" description="TPR" evidence="3">
    <location>
        <begin position="582"/>
        <end position="615"/>
    </location>
</feature>
<comment type="caution">
    <text evidence="6">The sequence shown here is derived from an EMBL/GenBank/DDBJ whole genome shotgun (WGS) entry which is preliminary data.</text>
</comment>
<dbReference type="PANTHER" id="PTHR12558">
    <property type="entry name" value="CELL DIVISION CYCLE 16,23,27"/>
    <property type="match status" value="1"/>
</dbReference>
<evidence type="ECO:0000256" key="1">
    <source>
        <dbReference type="ARBA" id="ARBA00022803"/>
    </source>
</evidence>
<dbReference type="PROSITE" id="PS50005">
    <property type="entry name" value="TPR"/>
    <property type="match status" value="4"/>
</dbReference>
<dbReference type="Pfam" id="PF13432">
    <property type="entry name" value="TPR_16"/>
    <property type="match status" value="1"/>
</dbReference>
<dbReference type="EMBL" id="VLTM01000002">
    <property type="protein sequence ID" value="KAA0168511.1"/>
    <property type="molecule type" value="Genomic_DNA"/>
</dbReference>
<feature type="repeat" description="TPR" evidence="3">
    <location>
        <begin position="514"/>
        <end position="547"/>
    </location>
</feature>
<dbReference type="GO" id="GO:0016567">
    <property type="term" value="P:protein ubiquitination"/>
    <property type="evidence" value="ECO:0007669"/>
    <property type="project" value="TreeGrafter"/>
</dbReference>
<dbReference type="Pfam" id="PF14559">
    <property type="entry name" value="TPR_19"/>
    <property type="match status" value="1"/>
</dbReference>
<feature type="repeat" description="TPR" evidence="3">
    <location>
        <begin position="548"/>
        <end position="581"/>
    </location>
</feature>
<dbReference type="Proteomes" id="UP000325113">
    <property type="component" value="Unassembled WGS sequence"/>
</dbReference>
<evidence type="ECO:0000313" key="8">
    <source>
        <dbReference type="Proteomes" id="UP000325113"/>
    </source>
</evidence>
<keyword evidence="1 3" id="KW-0802">TPR repeat</keyword>
<dbReference type="AlphaFoldDB" id="A0A5A8E0B8"/>
<dbReference type="GO" id="GO:0031145">
    <property type="term" value="P:anaphase-promoting complex-dependent catabolic process"/>
    <property type="evidence" value="ECO:0007669"/>
    <property type="project" value="TreeGrafter"/>
</dbReference>
<evidence type="ECO:0000256" key="3">
    <source>
        <dbReference type="PROSITE-ProRule" id="PRU00339"/>
    </source>
</evidence>
<accession>A0A5A8E0B8</accession>
<evidence type="ECO:0000313" key="6">
    <source>
        <dbReference type="EMBL" id="KAA0171206.1"/>
    </source>
</evidence>
<feature type="repeat" description="TPR" evidence="3">
    <location>
        <begin position="480"/>
        <end position="513"/>
    </location>
</feature>
<evidence type="ECO:0000313" key="5">
    <source>
        <dbReference type="EMBL" id="KAA0168511.1"/>
    </source>
</evidence>
<dbReference type="GO" id="GO:0007091">
    <property type="term" value="P:metaphase/anaphase transition of mitotic cell cycle"/>
    <property type="evidence" value="ECO:0007669"/>
    <property type="project" value="TreeGrafter"/>
</dbReference>
<dbReference type="Proteomes" id="UP000324907">
    <property type="component" value="Unassembled WGS sequence"/>
</dbReference>
<dbReference type="SMART" id="SM00028">
    <property type="entry name" value="TPR"/>
    <property type="match status" value="8"/>
</dbReference>
<evidence type="ECO:0000256" key="2">
    <source>
        <dbReference type="ARBA" id="ARBA00038210"/>
    </source>
</evidence>
<dbReference type="InterPro" id="IPR019734">
    <property type="entry name" value="TPR_rpt"/>
</dbReference>
<proteinExistence type="inferred from homology"/>
<gene>
    <name evidence="6" type="ORF">FNF28_00972</name>
    <name evidence="5" type="ORF">FNF31_00391</name>
</gene>
<dbReference type="GO" id="GO:0005680">
    <property type="term" value="C:anaphase-promoting complex"/>
    <property type="evidence" value="ECO:0007669"/>
    <property type="project" value="TreeGrafter"/>
</dbReference>
<dbReference type="GO" id="GO:0005737">
    <property type="term" value="C:cytoplasm"/>
    <property type="evidence" value="ECO:0007669"/>
    <property type="project" value="TreeGrafter"/>
</dbReference>
<dbReference type="GO" id="GO:0051301">
    <property type="term" value="P:cell division"/>
    <property type="evidence" value="ECO:0007669"/>
    <property type="project" value="TreeGrafter"/>
</dbReference>
<name>A0A5A8E0B8_CAFRO</name>
<evidence type="ECO:0000256" key="4">
    <source>
        <dbReference type="SAM" id="MobiDB-lite"/>
    </source>
</evidence>
<organism evidence="6 7">
    <name type="scientific">Cafeteria roenbergensis</name>
    <name type="common">Marine flagellate</name>
    <dbReference type="NCBI Taxonomy" id="33653"/>
    <lineage>
        <taxon>Eukaryota</taxon>
        <taxon>Sar</taxon>
        <taxon>Stramenopiles</taxon>
        <taxon>Bigyra</taxon>
        <taxon>Opalozoa</taxon>
        <taxon>Bicosoecida</taxon>
        <taxon>Cafeteriaceae</taxon>
        <taxon>Cafeteria</taxon>
    </lineage>
</organism>
<dbReference type="Gene3D" id="1.25.40.10">
    <property type="entry name" value="Tetratricopeptide repeat domain"/>
    <property type="match status" value="4"/>
</dbReference>
<comment type="similarity">
    <text evidence="2">Belongs to the APC3/CDC27 family.</text>
</comment>
<dbReference type="PANTHER" id="PTHR12558:SF13">
    <property type="entry name" value="CELL DIVISION CYCLE PROTEIN 27 HOMOLOG"/>
    <property type="match status" value="1"/>
</dbReference>
<protein>
    <recommendedName>
        <fullName evidence="9">Cdc23 domain-containing protein</fullName>
    </recommendedName>
</protein>